<reference evidence="1 2" key="1">
    <citation type="submission" date="2022-06" db="EMBL/GenBank/DDBJ databases">
        <authorList>
            <person name="Jeon C.O."/>
        </authorList>
    </citation>
    <scope>NUCLEOTIDE SEQUENCE [LARGE SCALE GENOMIC DNA]</scope>
    <source>
        <strain evidence="1 2">KCTC 13943</strain>
    </source>
</reference>
<organism evidence="1 2">
    <name type="scientific">Neobacillus pocheonensis</name>
    <dbReference type="NCBI Taxonomy" id="363869"/>
    <lineage>
        <taxon>Bacteria</taxon>
        <taxon>Bacillati</taxon>
        <taxon>Bacillota</taxon>
        <taxon>Bacilli</taxon>
        <taxon>Bacillales</taxon>
        <taxon>Bacillaceae</taxon>
        <taxon>Neobacillus</taxon>
    </lineage>
</organism>
<comment type="caution">
    <text evidence="1">The sequence shown here is derived from an EMBL/GenBank/DDBJ whole genome shotgun (WGS) entry which is preliminary data.</text>
</comment>
<protein>
    <submittedName>
        <fullName evidence="1">Uncharacterized protein</fullName>
    </submittedName>
</protein>
<accession>A0ABT0WDG9</accession>
<keyword evidence="2" id="KW-1185">Reference proteome</keyword>
<dbReference type="EMBL" id="JAMQCR010000002">
    <property type="protein sequence ID" value="MCM2534376.1"/>
    <property type="molecule type" value="Genomic_DNA"/>
</dbReference>
<name>A0ABT0WDG9_9BACI</name>
<evidence type="ECO:0000313" key="1">
    <source>
        <dbReference type="EMBL" id="MCM2534376.1"/>
    </source>
</evidence>
<dbReference type="Proteomes" id="UP001523262">
    <property type="component" value="Unassembled WGS sequence"/>
</dbReference>
<sequence length="162" mass="19364">MNLLESKVIQTKLEKEIFIDQGSNIELKIFQFLEKDLPYYEFMVGLEFLRIRENEYYGTEKRYFGIRFTEDMQNLIVFEPDQHSIFAAKNEQEKQAVTELIIYVLTKSPNFKQLVTTMVNNFQHQNVVCEKEYKEVDAKQVKLEQLLNVHIENVKFQIQKKA</sequence>
<evidence type="ECO:0000313" key="2">
    <source>
        <dbReference type="Proteomes" id="UP001523262"/>
    </source>
</evidence>
<gene>
    <name evidence="1" type="ORF">NDK43_21020</name>
</gene>
<proteinExistence type="predicted"/>